<evidence type="ECO:0000313" key="12">
    <source>
        <dbReference type="Proteomes" id="UP000199545"/>
    </source>
</evidence>
<comment type="pathway">
    <text evidence="1 5 6">Protein modification; protein lipoylation via endogenous pathway; protein N(6)-(lipoyl)lysine from octanoyl-[acyl-carrier-protein]: step 1/2.</text>
</comment>
<comment type="function">
    <text evidence="4 5 6">Catalyzes the transfer of endogenously produced octanoic acid from octanoyl-acyl-carrier-protein onto the lipoyl domains of lipoate-dependent enzymes. Lipoyl-ACP can also act as a substrate although octanoyl-ACP is likely to be the physiological substrate.</text>
</comment>
<dbReference type="Proteomes" id="UP000199545">
    <property type="component" value="Unassembled WGS sequence"/>
</dbReference>
<dbReference type="NCBIfam" id="NF010925">
    <property type="entry name" value="PRK14345.1"/>
    <property type="match status" value="1"/>
</dbReference>
<feature type="active site" description="Acyl-thioester intermediate" evidence="5 7">
    <location>
        <position position="171"/>
    </location>
</feature>
<dbReference type="InterPro" id="IPR020605">
    <property type="entry name" value="Octanoyltransferase_CS"/>
</dbReference>
<keyword evidence="3 5" id="KW-0012">Acyltransferase</keyword>
<comment type="similarity">
    <text evidence="5 6">Belongs to the LipB family.</text>
</comment>
<comment type="subcellular location">
    <subcellularLocation>
        <location evidence="5">Cytoplasm</location>
    </subcellularLocation>
</comment>
<evidence type="ECO:0000313" key="11">
    <source>
        <dbReference type="EMBL" id="SFJ43625.1"/>
    </source>
</evidence>
<comment type="miscellaneous">
    <text evidence="5">In the reaction, the free carboxyl group of octanoic acid is attached via an amide linkage to the epsilon-amino group of a specific lysine residue of lipoyl domains of lipoate-dependent enzymes.</text>
</comment>
<keyword evidence="5" id="KW-0963">Cytoplasm</keyword>
<evidence type="ECO:0000256" key="6">
    <source>
        <dbReference type="PIRNR" id="PIRNR016262"/>
    </source>
</evidence>
<dbReference type="InterPro" id="IPR004143">
    <property type="entry name" value="BPL_LPL_catalytic"/>
</dbReference>
<dbReference type="Pfam" id="PF21948">
    <property type="entry name" value="LplA-B_cat"/>
    <property type="match status" value="1"/>
</dbReference>
<dbReference type="UniPathway" id="UPA00538">
    <property type="reaction ID" value="UER00592"/>
</dbReference>
<feature type="binding site" evidence="5 8">
    <location>
        <begin position="153"/>
        <end position="155"/>
    </location>
    <ligand>
        <name>substrate</name>
    </ligand>
</feature>
<gene>
    <name evidence="5" type="primary">lipB</name>
    <name evidence="11" type="ORF">SAMN05421852_109117</name>
</gene>
<evidence type="ECO:0000256" key="3">
    <source>
        <dbReference type="ARBA" id="ARBA00023315"/>
    </source>
</evidence>
<feature type="domain" description="BPL/LPL catalytic" evidence="10">
    <location>
        <begin position="28"/>
        <end position="210"/>
    </location>
</feature>
<dbReference type="Gene3D" id="3.30.930.10">
    <property type="entry name" value="Bira Bifunctional Protein, Domain 2"/>
    <property type="match status" value="1"/>
</dbReference>
<evidence type="ECO:0000256" key="9">
    <source>
        <dbReference type="PIRSR" id="PIRSR016262-3"/>
    </source>
</evidence>
<dbReference type="AlphaFoldDB" id="A0A1I3RBN9"/>
<dbReference type="EMBL" id="FORR01000009">
    <property type="protein sequence ID" value="SFJ43625.1"/>
    <property type="molecule type" value="Genomic_DNA"/>
</dbReference>
<dbReference type="PROSITE" id="PS01313">
    <property type="entry name" value="LIPB"/>
    <property type="match status" value="1"/>
</dbReference>
<reference evidence="11 12" key="1">
    <citation type="submission" date="2016-10" db="EMBL/GenBank/DDBJ databases">
        <authorList>
            <person name="de Groot N.N."/>
        </authorList>
    </citation>
    <scope>NUCLEOTIDE SEQUENCE [LARGE SCALE GENOMIC DNA]</scope>
    <source>
        <strain evidence="11 12">DSM 44778</strain>
    </source>
</reference>
<evidence type="ECO:0000256" key="1">
    <source>
        <dbReference type="ARBA" id="ARBA00004821"/>
    </source>
</evidence>
<dbReference type="PANTHER" id="PTHR10993:SF7">
    <property type="entry name" value="LIPOYLTRANSFERASE 2, MITOCHONDRIAL-RELATED"/>
    <property type="match status" value="1"/>
</dbReference>
<feature type="binding site" evidence="5 8">
    <location>
        <begin position="73"/>
        <end position="80"/>
    </location>
    <ligand>
        <name>substrate</name>
    </ligand>
</feature>
<sequence>MQVYLCQEVHYETALHWQKEFVEKRKRGEIEDTLFLLEHPPTYTMGSDQKWEHLLYPPDQLKKQGFGIYRSNRGGDITYHGPGQMVAYPIIHLREAGLTPIGFVRLLEQIVCDVLSFYHLEGQRKEGYPGVWIQDRKICAIGIGISRGVTFHGLALNVRPNLTHFQNIIPCGLAQFGVTSLAKELGYAPEMSMVQQQLVAAFERNLQTTCHVCHHQPTIGGYEYENDRGEKTGVIA</sequence>
<comment type="catalytic activity">
    <reaction evidence="5 6">
        <text>octanoyl-[ACP] + L-lysyl-[protein] = N(6)-octanoyl-L-lysyl-[protein] + holo-[ACP] + H(+)</text>
        <dbReference type="Rhea" id="RHEA:17665"/>
        <dbReference type="Rhea" id="RHEA-COMP:9636"/>
        <dbReference type="Rhea" id="RHEA-COMP:9685"/>
        <dbReference type="Rhea" id="RHEA-COMP:9752"/>
        <dbReference type="Rhea" id="RHEA-COMP:9928"/>
        <dbReference type="ChEBI" id="CHEBI:15378"/>
        <dbReference type="ChEBI" id="CHEBI:29969"/>
        <dbReference type="ChEBI" id="CHEBI:64479"/>
        <dbReference type="ChEBI" id="CHEBI:78463"/>
        <dbReference type="ChEBI" id="CHEBI:78809"/>
        <dbReference type="EC" id="2.3.1.181"/>
    </reaction>
</comment>
<dbReference type="STRING" id="46223.SAMN05421852_109117"/>
<proteinExistence type="inferred from homology"/>
<dbReference type="EC" id="2.3.1.181" evidence="5 6"/>
<dbReference type="PROSITE" id="PS51733">
    <property type="entry name" value="BPL_LPL_CATALYTIC"/>
    <property type="match status" value="1"/>
</dbReference>
<evidence type="ECO:0000256" key="8">
    <source>
        <dbReference type="PIRSR" id="PIRSR016262-2"/>
    </source>
</evidence>
<evidence type="ECO:0000256" key="2">
    <source>
        <dbReference type="ARBA" id="ARBA00022679"/>
    </source>
</evidence>
<dbReference type="NCBIfam" id="TIGR00214">
    <property type="entry name" value="lipB"/>
    <property type="match status" value="1"/>
</dbReference>
<dbReference type="InterPro" id="IPR000544">
    <property type="entry name" value="Octanoyltransferase"/>
</dbReference>
<dbReference type="PANTHER" id="PTHR10993">
    <property type="entry name" value="OCTANOYLTRANSFERASE"/>
    <property type="match status" value="1"/>
</dbReference>
<dbReference type="HAMAP" id="MF_00013">
    <property type="entry name" value="LipB"/>
    <property type="match status" value="1"/>
</dbReference>
<dbReference type="CDD" id="cd16444">
    <property type="entry name" value="LipB"/>
    <property type="match status" value="1"/>
</dbReference>
<dbReference type="SUPFAM" id="SSF55681">
    <property type="entry name" value="Class II aaRS and biotin synthetases"/>
    <property type="match status" value="1"/>
</dbReference>
<dbReference type="InterPro" id="IPR045864">
    <property type="entry name" value="aa-tRNA-synth_II/BPL/LPL"/>
</dbReference>
<protein>
    <recommendedName>
        <fullName evidence="5 6">Octanoyltransferase</fullName>
        <ecNumber evidence="5 6">2.3.1.181</ecNumber>
    </recommendedName>
    <alternativeName>
        <fullName evidence="5">Lipoate-protein ligase B</fullName>
    </alternativeName>
    <alternativeName>
        <fullName evidence="5">Lipoyl/octanoyl transferase</fullName>
    </alternativeName>
    <alternativeName>
        <fullName evidence="5">Octanoyl-[acyl-carrier-protein]-protein N-octanoyltransferase</fullName>
    </alternativeName>
</protein>
<accession>A0A1I3RBN9</accession>
<keyword evidence="2 5" id="KW-0808">Transferase</keyword>
<dbReference type="GO" id="GO:0033819">
    <property type="term" value="F:lipoyl(octanoyl) transferase activity"/>
    <property type="evidence" value="ECO:0007669"/>
    <property type="project" value="UniProtKB-EC"/>
</dbReference>
<dbReference type="GO" id="GO:0005737">
    <property type="term" value="C:cytoplasm"/>
    <property type="evidence" value="ECO:0007669"/>
    <property type="project" value="UniProtKB-SubCell"/>
</dbReference>
<evidence type="ECO:0000256" key="4">
    <source>
        <dbReference type="ARBA" id="ARBA00024732"/>
    </source>
</evidence>
<evidence type="ECO:0000256" key="7">
    <source>
        <dbReference type="PIRSR" id="PIRSR016262-1"/>
    </source>
</evidence>
<evidence type="ECO:0000256" key="5">
    <source>
        <dbReference type="HAMAP-Rule" id="MF_00013"/>
    </source>
</evidence>
<dbReference type="PIRSF" id="PIRSF016262">
    <property type="entry name" value="LPLase"/>
    <property type="match status" value="1"/>
</dbReference>
<feature type="binding site" evidence="5 8">
    <location>
        <begin position="140"/>
        <end position="142"/>
    </location>
    <ligand>
        <name>substrate</name>
    </ligand>
</feature>
<dbReference type="RefSeq" id="WP_175482412.1">
    <property type="nucleotide sequence ID" value="NZ_FORR01000009.1"/>
</dbReference>
<dbReference type="GO" id="GO:0009249">
    <property type="term" value="P:protein lipoylation"/>
    <property type="evidence" value="ECO:0007669"/>
    <property type="project" value="InterPro"/>
</dbReference>
<organism evidence="11 12">
    <name type="scientific">Thermoflavimicrobium dichotomicum</name>
    <dbReference type="NCBI Taxonomy" id="46223"/>
    <lineage>
        <taxon>Bacteria</taxon>
        <taxon>Bacillati</taxon>
        <taxon>Bacillota</taxon>
        <taxon>Bacilli</taxon>
        <taxon>Bacillales</taxon>
        <taxon>Thermoactinomycetaceae</taxon>
        <taxon>Thermoflavimicrobium</taxon>
    </lineage>
</organism>
<evidence type="ECO:0000259" key="10">
    <source>
        <dbReference type="PROSITE" id="PS51733"/>
    </source>
</evidence>
<feature type="site" description="Lowers pKa of active site Cys" evidence="5 9">
    <location>
        <position position="137"/>
    </location>
</feature>
<name>A0A1I3RBN9_9BACL</name>
<keyword evidence="12" id="KW-1185">Reference proteome</keyword>